<sequence>MYLDMDEFTPCILRASMFDGYVGRERPGGYAARTVYDYELEYYTRSDGGIEVDGRFIAFAAGDVNIRKPGQVVRGVPPYRCYIICFDARGNASRMGQYMFGTREQAQPRYENPILDALPDRLSCPPGSGMDRLFERAYRLEGASRPEERLRARALLLDILSELAEMSSPAARGISPEVRRVARAIGEGYAGRLSVDALIELSGLSRATLHRRFLREMGCTPLGMITELRIRRAKELLLLTDYPIADIADMCGYPDNSYFARAFRRECGVTPGEFRAGRSQ</sequence>
<accession>A0A9D1LR02</accession>
<dbReference type="Proteomes" id="UP000824123">
    <property type="component" value="Unassembled WGS sequence"/>
</dbReference>
<dbReference type="SMART" id="SM00342">
    <property type="entry name" value="HTH_ARAC"/>
    <property type="match status" value="1"/>
</dbReference>
<dbReference type="InterPro" id="IPR020449">
    <property type="entry name" value="Tscrpt_reg_AraC-type_HTH"/>
</dbReference>
<evidence type="ECO:0000256" key="1">
    <source>
        <dbReference type="ARBA" id="ARBA00023015"/>
    </source>
</evidence>
<evidence type="ECO:0000256" key="2">
    <source>
        <dbReference type="ARBA" id="ARBA00023125"/>
    </source>
</evidence>
<dbReference type="PANTHER" id="PTHR46796">
    <property type="entry name" value="HTH-TYPE TRANSCRIPTIONAL ACTIVATOR RHAS-RELATED"/>
    <property type="match status" value="1"/>
</dbReference>
<dbReference type="AlphaFoldDB" id="A0A9D1LR02"/>
<protein>
    <submittedName>
        <fullName evidence="5">Helix-turn-helix transcriptional regulator</fullName>
    </submittedName>
</protein>
<dbReference type="SUPFAM" id="SSF46689">
    <property type="entry name" value="Homeodomain-like"/>
    <property type="match status" value="1"/>
</dbReference>
<evidence type="ECO:0000256" key="3">
    <source>
        <dbReference type="ARBA" id="ARBA00023163"/>
    </source>
</evidence>
<reference evidence="5" key="2">
    <citation type="journal article" date="2021" name="PeerJ">
        <title>Extensive microbial diversity within the chicken gut microbiome revealed by metagenomics and culture.</title>
        <authorList>
            <person name="Gilroy R."/>
            <person name="Ravi A."/>
            <person name="Getino M."/>
            <person name="Pursley I."/>
            <person name="Horton D.L."/>
            <person name="Alikhan N.F."/>
            <person name="Baker D."/>
            <person name="Gharbi K."/>
            <person name="Hall N."/>
            <person name="Watson M."/>
            <person name="Adriaenssens E.M."/>
            <person name="Foster-Nyarko E."/>
            <person name="Jarju S."/>
            <person name="Secka A."/>
            <person name="Antonio M."/>
            <person name="Oren A."/>
            <person name="Chaudhuri R.R."/>
            <person name="La Ragione R."/>
            <person name="Hildebrand F."/>
            <person name="Pallen M.J."/>
        </authorList>
    </citation>
    <scope>NUCLEOTIDE SEQUENCE</scope>
    <source>
        <strain evidence="5">ChiSxjej2B14-8506</strain>
    </source>
</reference>
<evidence type="ECO:0000313" key="6">
    <source>
        <dbReference type="Proteomes" id="UP000824123"/>
    </source>
</evidence>
<dbReference type="InterPro" id="IPR050204">
    <property type="entry name" value="AraC_XylS_family_regulators"/>
</dbReference>
<reference evidence="5" key="1">
    <citation type="submission" date="2020-10" db="EMBL/GenBank/DDBJ databases">
        <authorList>
            <person name="Gilroy R."/>
        </authorList>
    </citation>
    <scope>NUCLEOTIDE SEQUENCE</scope>
    <source>
        <strain evidence="5">ChiSxjej2B14-8506</strain>
    </source>
</reference>
<dbReference type="InterPro" id="IPR018060">
    <property type="entry name" value="HTH_AraC"/>
</dbReference>
<evidence type="ECO:0000313" key="5">
    <source>
        <dbReference type="EMBL" id="HIU46435.1"/>
    </source>
</evidence>
<gene>
    <name evidence="5" type="ORF">IAC59_04180</name>
</gene>
<dbReference type="EMBL" id="DVNK01000028">
    <property type="protein sequence ID" value="HIU46435.1"/>
    <property type="molecule type" value="Genomic_DNA"/>
</dbReference>
<dbReference type="Pfam" id="PF12833">
    <property type="entry name" value="HTH_18"/>
    <property type="match status" value="1"/>
</dbReference>
<dbReference type="InterPro" id="IPR018062">
    <property type="entry name" value="HTH_AraC-typ_CS"/>
</dbReference>
<dbReference type="Gene3D" id="1.10.10.60">
    <property type="entry name" value="Homeodomain-like"/>
    <property type="match status" value="2"/>
</dbReference>
<keyword evidence="2" id="KW-0238">DNA-binding</keyword>
<dbReference type="GO" id="GO:0003700">
    <property type="term" value="F:DNA-binding transcription factor activity"/>
    <property type="evidence" value="ECO:0007669"/>
    <property type="project" value="InterPro"/>
</dbReference>
<dbReference type="PROSITE" id="PS01124">
    <property type="entry name" value="HTH_ARAC_FAMILY_2"/>
    <property type="match status" value="1"/>
</dbReference>
<dbReference type="GO" id="GO:0043565">
    <property type="term" value="F:sequence-specific DNA binding"/>
    <property type="evidence" value="ECO:0007669"/>
    <property type="project" value="InterPro"/>
</dbReference>
<organism evidence="5 6">
    <name type="scientific">Candidatus Fimadaptatus faecigallinarum</name>
    <dbReference type="NCBI Taxonomy" id="2840814"/>
    <lineage>
        <taxon>Bacteria</taxon>
        <taxon>Bacillati</taxon>
        <taxon>Bacillota</taxon>
        <taxon>Clostridia</taxon>
        <taxon>Eubacteriales</taxon>
        <taxon>Candidatus Fimadaptatus</taxon>
    </lineage>
</organism>
<keyword evidence="3" id="KW-0804">Transcription</keyword>
<dbReference type="PRINTS" id="PR00032">
    <property type="entry name" value="HTHARAC"/>
</dbReference>
<name>A0A9D1LR02_9FIRM</name>
<evidence type="ECO:0000259" key="4">
    <source>
        <dbReference type="PROSITE" id="PS01124"/>
    </source>
</evidence>
<dbReference type="InterPro" id="IPR009057">
    <property type="entry name" value="Homeodomain-like_sf"/>
</dbReference>
<comment type="caution">
    <text evidence="5">The sequence shown here is derived from an EMBL/GenBank/DDBJ whole genome shotgun (WGS) entry which is preliminary data.</text>
</comment>
<feature type="domain" description="HTH araC/xylS-type" evidence="4">
    <location>
        <begin position="179"/>
        <end position="277"/>
    </location>
</feature>
<dbReference type="PROSITE" id="PS00041">
    <property type="entry name" value="HTH_ARAC_FAMILY_1"/>
    <property type="match status" value="1"/>
</dbReference>
<proteinExistence type="predicted"/>
<keyword evidence="1" id="KW-0805">Transcription regulation</keyword>